<sequence>MVGHQRKIVATSNSVRTAITDTSDFRVKGDGGCITPLISKRFTTQNQESLKAELFSFIVQSYSPYFFYANRLKSFTSRWPHRIDNLSPQKFDSCLQMAEAGFFYCPGRTKQDADNVKCPFCLKELTHWEPTDNPIVEHRKRQNGCYFMQLNAKERDFTMHDFLLLISQRHASRLVS</sequence>
<protein>
    <submittedName>
        <fullName evidence="5">Deterin (inferred by orthology to a D. melanogaster protein)</fullName>
    </submittedName>
</protein>
<gene>
    <name evidence="3" type="ORF">ASIM_LOCUS11882</name>
</gene>
<evidence type="ECO:0000313" key="3">
    <source>
        <dbReference type="EMBL" id="VDK46020.1"/>
    </source>
</evidence>
<dbReference type="PROSITE" id="PS50143">
    <property type="entry name" value="BIR_REPEAT_2"/>
    <property type="match status" value="1"/>
</dbReference>
<reference evidence="3 4" key="2">
    <citation type="submission" date="2018-11" db="EMBL/GenBank/DDBJ databases">
        <authorList>
            <consortium name="Pathogen Informatics"/>
        </authorList>
    </citation>
    <scope>NUCLEOTIDE SEQUENCE [LARGE SCALE GENOMIC DNA]</scope>
</reference>
<dbReference type="InterPro" id="IPR051190">
    <property type="entry name" value="Baculoviral_IAP"/>
</dbReference>
<keyword evidence="2" id="KW-0862">Zinc</keyword>
<dbReference type="EMBL" id="UYRR01031111">
    <property type="protein sequence ID" value="VDK46020.1"/>
    <property type="molecule type" value="Genomic_DNA"/>
</dbReference>
<evidence type="ECO:0000313" key="5">
    <source>
        <dbReference type="WBParaSite" id="ASIM_0001241601-mRNA-1"/>
    </source>
</evidence>
<evidence type="ECO:0000313" key="4">
    <source>
        <dbReference type="Proteomes" id="UP000267096"/>
    </source>
</evidence>
<dbReference type="SMART" id="SM00238">
    <property type="entry name" value="BIR"/>
    <property type="match status" value="1"/>
</dbReference>
<dbReference type="OrthoDB" id="2196114at2759"/>
<dbReference type="PANTHER" id="PTHR46771:SF5">
    <property type="entry name" value="DETERIN"/>
    <property type="match status" value="1"/>
</dbReference>
<dbReference type="AlphaFoldDB" id="A0A0M3JVZ1"/>
<dbReference type="CDD" id="cd00022">
    <property type="entry name" value="BIR"/>
    <property type="match status" value="1"/>
</dbReference>
<dbReference type="WBParaSite" id="ASIM_0001241601-mRNA-1">
    <property type="protein sequence ID" value="ASIM_0001241601-mRNA-1"/>
    <property type="gene ID" value="ASIM_0001241601"/>
</dbReference>
<dbReference type="Pfam" id="PF00653">
    <property type="entry name" value="BIR"/>
    <property type="match status" value="1"/>
</dbReference>
<dbReference type="GO" id="GO:0046872">
    <property type="term" value="F:metal ion binding"/>
    <property type="evidence" value="ECO:0007669"/>
    <property type="project" value="UniProtKB-KW"/>
</dbReference>
<name>A0A0M3JVZ1_ANISI</name>
<dbReference type="SUPFAM" id="SSF57924">
    <property type="entry name" value="Inhibitor of apoptosis (IAP) repeat"/>
    <property type="match status" value="1"/>
</dbReference>
<evidence type="ECO:0000256" key="1">
    <source>
        <dbReference type="ARBA" id="ARBA00022723"/>
    </source>
</evidence>
<dbReference type="Gene3D" id="1.10.1170.10">
    <property type="entry name" value="Inhibitor Of Apoptosis Protein (2mihbC-IAP-1), Chain A"/>
    <property type="match status" value="1"/>
</dbReference>
<keyword evidence="4" id="KW-1185">Reference proteome</keyword>
<dbReference type="InterPro" id="IPR001370">
    <property type="entry name" value="BIR_rpt"/>
</dbReference>
<evidence type="ECO:0000256" key="2">
    <source>
        <dbReference type="ARBA" id="ARBA00022833"/>
    </source>
</evidence>
<keyword evidence="1" id="KW-0479">Metal-binding</keyword>
<accession>A0A0M3JVZ1</accession>
<dbReference type="PANTHER" id="PTHR46771">
    <property type="entry name" value="DETERIN"/>
    <property type="match status" value="1"/>
</dbReference>
<proteinExistence type="predicted"/>
<dbReference type="Proteomes" id="UP000267096">
    <property type="component" value="Unassembled WGS sequence"/>
</dbReference>
<reference evidence="5" key="1">
    <citation type="submission" date="2017-02" db="UniProtKB">
        <authorList>
            <consortium name="WormBaseParasite"/>
        </authorList>
    </citation>
    <scope>IDENTIFICATION</scope>
</reference>
<organism evidence="5">
    <name type="scientific">Anisakis simplex</name>
    <name type="common">Herring worm</name>
    <dbReference type="NCBI Taxonomy" id="6269"/>
    <lineage>
        <taxon>Eukaryota</taxon>
        <taxon>Metazoa</taxon>
        <taxon>Ecdysozoa</taxon>
        <taxon>Nematoda</taxon>
        <taxon>Chromadorea</taxon>
        <taxon>Rhabditida</taxon>
        <taxon>Spirurina</taxon>
        <taxon>Ascaridomorpha</taxon>
        <taxon>Ascaridoidea</taxon>
        <taxon>Anisakidae</taxon>
        <taxon>Anisakis</taxon>
        <taxon>Anisakis simplex complex</taxon>
    </lineage>
</organism>